<dbReference type="InterPro" id="IPR055346">
    <property type="entry name" value="Fe-S_cluster_assembly_SufBD"/>
</dbReference>
<evidence type="ECO:0000313" key="4">
    <source>
        <dbReference type="EMBL" id="QWF70010.1"/>
    </source>
</evidence>
<evidence type="ECO:0000313" key="5">
    <source>
        <dbReference type="Proteomes" id="UP000676649"/>
    </source>
</evidence>
<dbReference type="RefSeq" id="WP_215580768.1">
    <property type="nucleotide sequence ID" value="NZ_CP073754.1"/>
</dbReference>
<evidence type="ECO:0000259" key="2">
    <source>
        <dbReference type="Pfam" id="PF01458"/>
    </source>
</evidence>
<dbReference type="InterPro" id="IPR000825">
    <property type="entry name" value="SUF_FeS_clus_asmbl_SufBD_core"/>
</dbReference>
<dbReference type="NCBIfam" id="TIGR01981">
    <property type="entry name" value="sufD"/>
    <property type="match status" value="1"/>
</dbReference>
<dbReference type="PANTHER" id="PTHR43575">
    <property type="entry name" value="PROTEIN ABCI7, CHLOROPLASTIC"/>
    <property type="match status" value="1"/>
</dbReference>
<name>A0A975R857_9GAMM</name>
<dbReference type="KEGG" id="mpad:KEF85_11675"/>
<feature type="domain" description="SUF system FeS cluster assembly SufBD core" evidence="2">
    <location>
        <begin position="176"/>
        <end position="403"/>
    </location>
</feature>
<dbReference type="Pfam" id="PF01458">
    <property type="entry name" value="SUFBD_core"/>
    <property type="match status" value="1"/>
</dbReference>
<comment type="similarity">
    <text evidence="1">Belongs to the iron-sulfur cluster assembly SufBD family.</text>
</comment>
<dbReference type="InterPro" id="IPR011542">
    <property type="entry name" value="SUF_FeS_clus_asmbl_SufD"/>
</dbReference>
<dbReference type="EMBL" id="CP073754">
    <property type="protein sequence ID" value="QWF70010.1"/>
    <property type="molecule type" value="Genomic_DNA"/>
</dbReference>
<keyword evidence="5" id="KW-1185">Reference proteome</keyword>
<dbReference type="AlphaFoldDB" id="A0A975R857"/>
<gene>
    <name evidence="4" type="primary">sufD</name>
    <name evidence="4" type="ORF">KEF85_11675</name>
</gene>
<reference evidence="4" key="1">
    <citation type="submission" date="2021-04" db="EMBL/GenBank/DDBJ databases">
        <title>Draft genome sequence data of methanotrophic Methylovulum sp. strain S1L and Methylomonas sp. strain S2AM isolated from boreal lake water columns.</title>
        <authorList>
            <person name="Rissanen A.J."/>
            <person name="Mangayil R."/>
            <person name="Svenning M.M."/>
            <person name="Khanongnuch R."/>
        </authorList>
    </citation>
    <scope>NUCLEOTIDE SEQUENCE</scope>
    <source>
        <strain evidence="4">S2AM</strain>
    </source>
</reference>
<dbReference type="SUPFAM" id="SSF101960">
    <property type="entry name" value="Stabilizer of iron transporter SufD"/>
    <property type="match status" value="1"/>
</dbReference>
<dbReference type="InterPro" id="IPR045595">
    <property type="entry name" value="SufBD_N"/>
</dbReference>
<dbReference type="GO" id="GO:0016226">
    <property type="term" value="P:iron-sulfur cluster assembly"/>
    <property type="evidence" value="ECO:0007669"/>
    <property type="project" value="InterPro"/>
</dbReference>
<accession>A0A975R857</accession>
<protein>
    <submittedName>
        <fullName evidence="4">Fe-S cluster assembly protein SufD</fullName>
    </submittedName>
</protein>
<sequence>MITQPAHQTYLTAYPQYAADLADETGLWLQAFRQSAWQEFSSHGFPTIREEEWRYTNLAALNKTLYQPVAAQLLAETSLTAYRLADAWSVVLVNGRLVQSLSRLDGLPDGVSLQSIALALQNPNADLQNLLGKAALTSEHSMIAFNAAWFTDGVWLDVAPGTVLNKTIQIIHIVTDVNALAATRNVLHVHSGAQLEVLETYVGSSETYLTTAVNECFLEADAELTLYKLQAEAAKATHFGGTYVKQARDSRFTQHNFALGAGLARSDIHSDLDFAAECRLNGLTVASQRQHIDNHTRINHNQPQGISREYYKAVLDQRARGVFQGRVVVAEQAQKTDSEMNNRNLLLSADAEVDSKPQLEIYADDVKCSHGLTVGQLDEKSVFYLQSRGIDHLSARHILTFAFANEMLDKVDNPSLKAQLFQVLLTHFPAISADISLALDL</sequence>
<evidence type="ECO:0000256" key="1">
    <source>
        <dbReference type="ARBA" id="ARBA00043967"/>
    </source>
</evidence>
<dbReference type="Proteomes" id="UP000676649">
    <property type="component" value="Chromosome"/>
</dbReference>
<feature type="domain" description="SUF system FeS cluster assembly SufBD N-terminal" evidence="3">
    <location>
        <begin position="6"/>
        <end position="170"/>
    </location>
</feature>
<organism evidence="4 5">
    <name type="scientific">Methylomonas paludis</name>
    <dbReference type="NCBI Taxonomy" id="1173101"/>
    <lineage>
        <taxon>Bacteria</taxon>
        <taxon>Pseudomonadati</taxon>
        <taxon>Pseudomonadota</taxon>
        <taxon>Gammaproteobacteria</taxon>
        <taxon>Methylococcales</taxon>
        <taxon>Methylococcaceae</taxon>
        <taxon>Methylomonas</taxon>
    </lineage>
</organism>
<dbReference type="Pfam" id="PF19295">
    <property type="entry name" value="SufBD_N"/>
    <property type="match status" value="1"/>
</dbReference>
<dbReference type="PANTHER" id="PTHR43575:SF1">
    <property type="entry name" value="PROTEIN ABCI7, CHLOROPLASTIC"/>
    <property type="match status" value="1"/>
</dbReference>
<evidence type="ECO:0000259" key="3">
    <source>
        <dbReference type="Pfam" id="PF19295"/>
    </source>
</evidence>
<proteinExistence type="inferred from homology"/>
<dbReference type="InterPro" id="IPR037284">
    <property type="entry name" value="SUF_FeS_clus_asmbl_SufBD_sf"/>
</dbReference>